<feature type="domain" description="M23ase beta-sheet core" evidence="1">
    <location>
        <begin position="190"/>
        <end position="286"/>
    </location>
</feature>
<proteinExistence type="predicted"/>
<reference evidence="2 3" key="1">
    <citation type="submission" date="2016-10" db="EMBL/GenBank/DDBJ databases">
        <authorList>
            <person name="de Groot N.N."/>
        </authorList>
    </citation>
    <scope>NUCLEOTIDE SEQUENCE [LARGE SCALE GENOMIC DNA]</scope>
    <source>
        <strain evidence="2 3">DSM 16077</strain>
    </source>
</reference>
<dbReference type="PANTHER" id="PTHR21666">
    <property type="entry name" value="PEPTIDASE-RELATED"/>
    <property type="match status" value="1"/>
</dbReference>
<dbReference type="STRING" id="144026.SAMN04488568_13115"/>
<dbReference type="AlphaFoldDB" id="A0A1G9X1G9"/>
<dbReference type="Gene3D" id="2.70.70.10">
    <property type="entry name" value="Glucose Permease (Domain IIA)"/>
    <property type="match status" value="1"/>
</dbReference>
<dbReference type="GO" id="GO:0004222">
    <property type="term" value="F:metalloendopeptidase activity"/>
    <property type="evidence" value="ECO:0007669"/>
    <property type="project" value="TreeGrafter"/>
</dbReference>
<name>A0A1G9X1G9_9PROT</name>
<dbReference type="InterPro" id="IPR016047">
    <property type="entry name" value="M23ase_b-sheet_dom"/>
</dbReference>
<evidence type="ECO:0000313" key="3">
    <source>
        <dbReference type="Proteomes" id="UP000199759"/>
    </source>
</evidence>
<sequence length="301" mass="31636">MIALLAALALQSTTAPLDPIGEMIASQSPDASEAGASTAPAARAPIQGCAGDFAEGSLLICQYGPDSQVTLGGVTAQADASGWAVIGIPRDAPDELRFTVASAAGDIDRMQAITQREFAIQRIEGVPQSTVTPDASTLPRRQREYAQKQAAFATHWDGIGFLAGFIRPAEGITTGVYGSQRIYNGTPGNPHWGLDWANDPGTPIVAPAAGRVILAESDMYYEGGLIFLDHGQGLVSCFLHMSAVHVAAGDLVEQGQLIGEIGAGGRATGPHLDWRVKFQNSFYVDPALLLELDLTQLQPVD</sequence>
<evidence type="ECO:0000313" key="2">
    <source>
        <dbReference type="EMBL" id="SDM90296.1"/>
    </source>
</evidence>
<evidence type="ECO:0000259" key="1">
    <source>
        <dbReference type="Pfam" id="PF01551"/>
    </source>
</evidence>
<dbReference type="Pfam" id="PF01551">
    <property type="entry name" value="Peptidase_M23"/>
    <property type="match status" value="1"/>
</dbReference>
<dbReference type="SUPFAM" id="SSF51261">
    <property type="entry name" value="Duplicated hybrid motif"/>
    <property type="match status" value="1"/>
</dbReference>
<accession>A0A1G9X1G9</accession>
<protein>
    <submittedName>
        <fullName evidence="2">Murein DD-endopeptidase MepM and murein hydrolase activator NlpD, contain LysM domain</fullName>
    </submittedName>
</protein>
<dbReference type="RefSeq" id="WP_233342540.1">
    <property type="nucleotide sequence ID" value="NZ_FNHG01000031.1"/>
</dbReference>
<dbReference type="CDD" id="cd12797">
    <property type="entry name" value="M23_peptidase"/>
    <property type="match status" value="1"/>
</dbReference>
<keyword evidence="2" id="KW-0378">Hydrolase</keyword>
<dbReference type="EMBL" id="FNHG01000031">
    <property type="protein sequence ID" value="SDM90296.1"/>
    <property type="molecule type" value="Genomic_DNA"/>
</dbReference>
<keyword evidence="3" id="KW-1185">Reference proteome</keyword>
<dbReference type="PANTHER" id="PTHR21666:SF285">
    <property type="entry name" value="M23 FAMILY METALLOPEPTIDASE"/>
    <property type="match status" value="1"/>
</dbReference>
<dbReference type="InterPro" id="IPR011055">
    <property type="entry name" value="Dup_hybrid_motif"/>
</dbReference>
<dbReference type="InterPro" id="IPR050570">
    <property type="entry name" value="Cell_wall_metabolism_enzyme"/>
</dbReference>
<gene>
    <name evidence="2" type="ORF">SAMN04488568_13115</name>
</gene>
<organism evidence="2 3">
    <name type="scientific">Maricaulis salignorans</name>
    <dbReference type="NCBI Taxonomy" id="144026"/>
    <lineage>
        <taxon>Bacteria</taxon>
        <taxon>Pseudomonadati</taxon>
        <taxon>Pseudomonadota</taxon>
        <taxon>Alphaproteobacteria</taxon>
        <taxon>Maricaulales</taxon>
        <taxon>Maricaulaceae</taxon>
        <taxon>Maricaulis</taxon>
    </lineage>
</organism>
<dbReference type="Proteomes" id="UP000199759">
    <property type="component" value="Unassembled WGS sequence"/>
</dbReference>